<dbReference type="SUPFAM" id="SSF81383">
    <property type="entry name" value="F-box domain"/>
    <property type="match status" value="1"/>
</dbReference>
<protein>
    <recommendedName>
        <fullName evidence="1">F-box domain-containing protein</fullName>
    </recommendedName>
</protein>
<dbReference type="InterPro" id="IPR036047">
    <property type="entry name" value="F-box-like_dom_sf"/>
</dbReference>
<dbReference type="Proteomes" id="UP001437256">
    <property type="component" value="Unassembled WGS sequence"/>
</dbReference>
<dbReference type="PANTHER" id="PTHR38926:SF5">
    <property type="entry name" value="F-BOX AND LEUCINE-RICH REPEAT PROTEIN 6"/>
    <property type="match status" value="1"/>
</dbReference>
<evidence type="ECO:0000313" key="2">
    <source>
        <dbReference type="EMBL" id="KAL0064146.1"/>
    </source>
</evidence>
<keyword evidence="3" id="KW-1185">Reference proteome</keyword>
<dbReference type="SUPFAM" id="SSF52047">
    <property type="entry name" value="RNI-like"/>
    <property type="match status" value="1"/>
</dbReference>
<dbReference type="PANTHER" id="PTHR38926">
    <property type="entry name" value="F-BOX DOMAIN CONTAINING PROTEIN, EXPRESSED"/>
    <property type="match status" value="1"/>
</dbReference>
<proteinExistence type="predicted"/>
<evidence type="ECO:0000313" key="3">
    <source>
        <dbReference type="Proteomes" id="UP001437256"/>
    </source>
</evidence>
<dbReference type="Pfam" id="PF12937">
    <property type="entry name" value="F-box-like"/>
    <property type="match status" value="1"/>
</dbReference>
<dbReference type="EMBL" id="JBBXMP010000066">
    <property type="protein sequence ID" value="KAL0064146.1"/>
    <property type="molecule type" value="Genomic_DNA"/>
</dbReference>
<dbReference type="Gene3D" id="3.80.10.10">
    <property type="entry name" value="Ribonuclease Inhibitor"/>
    <property type="match status" value="1"/>
</dbReference>
<dbReference type="Gene3D" id="1.20.1280.50">
    <property type="match status" value="1"/>
</dbReference>
<name>A0ABR2ZR31_9AGAR</name>
<comment type="caution">
    <text evidence="2">The sequence shown here is derived from an EMBL/GenBank/DDBJ whole genome shotgun (WGS) entry which is preliminary data.</text>
</comment>
<dbReference type="InterPro" id="IPR001810">
    <property type="entry name" value="F-box_dom"/>
</dbReference>
<accession>A0ABR2ZR31</accession>
<dbReference type="PROSITE" id="PS50181">
    <property type="entry name" value="FBOX"/>
    <property type="match status" value="1"/>
</dbReference>
<reference evidence="2 3" key="1">
    <citation type="submission" date="2024-05" db="EMBL/GenBank/DDBJ databases">
        <title>A draft genome resource for the thread blight pathogen Marasmius tenuissimus strain MS-2.</title>
        <authorList>
            <person name="Yulfo-Soto G.E."/>
            <person name="Baruah I.K."/>
            <person name="Amoako-Attah I."/>
            <person name="Bukari Y."/>
            <person name="Meinhardt L.W."/>
            <person name="Bailey B.A."/>
            <person name="Cohen S.P."/>
        </authorList>
    </citation>
    <scope>NUCLEOTIDE SEQUENCE [LARGE SCALE GENOMIC DNA]</scope>
    <source>
        <strain evidence="2 3">MS-2</strain>
    </source>
</reference>
<sequence>MSMFSEVPRSNRWLPEINKISTRGPISSHDRQVVLQYLSDAEKDLNSYDLEVSKLKAAILMLEARQTGLKKAMEKYRSLLAPIRRLPSEVLLEIFSCFCEESYIVEDMVPEAQKLSSVCRHWREIVTSAPGLWSSFYIDFTCHRYSVAESYTKITSLFMSRSKTSPLHISMSFPLDEYMVFNVDVTLQLLVNHSHRWESLEVFGVEYFSRYCPGAFHLPKLRRLELNTDGDNSDDETETRLPSFSNCPALTTVYLHIAYPAAVDQIVLSWPQVRDLTVVNCFGRATFSALGRCGDLEQLTLLDIDDVFEYHEEAIAELPKTFSLPELTRLEIRSRCYQMPPERRSCIPLFLERFVPHSTITSLGLHSILLIDTQVLSLLHHMSALRILSISEYKGEACNQIVTRDFSRHLFLPQDTMVSSHPSFLPVLSELKLSIHFSGLDEQALADALTSRCLPVSRCLKMVDIALISKDMPPSGPLFALQYFKHVGLHFTLSHVEAVPGDA</sequence>
<feature type="domain" description="F-box" evidence="1">
    <location>
        <begin position="80"/>
        <end position="136"/>
    </location>
</feature>
<dbReference type="InterPro" id="IPR032675">
    <property type="entry name" value="LRR_dom_sf"/>
</dbReference>
<organism evidence="2 3">
    <name type="scientific">Marasmius tenuissimus</name>
    <dbReference type="NCBI Taxonomy" id="585030"/>
    <lineage>
        <taxon>Eukaryota</taxon>
        <taxon>Fungi</taxon>
        <taxon>Dikarya</taxon>
        <taxon>Basidiomycota</taxon>
        <taxon>Agaricomycotina</taxon>
        <taxon>Agaricomycetes</taxon>
        <taxon>Agaricomycetidae</taxon>
        <taxon>Agaricales</taxon>
        <taxon>Marasmiineae</taxon>
        <taxon>Marasmiaceae</taxon>
        <taxon>Marasmius</taxon>
    </lineage>
</organism>
<gene>
    <name evidence="2" type="ORF">AAF712_008868</name>
</gene>
<evidence type="ECO:0000259" key="1">
    <source>
        <dbReference type="PROSITE" id="PS50181"/>
    </source>
</evidence>